<proteinExistence type="predicted"/>
<evidence type="ECO:0000313" key="2">
    <source>
        <dbReference type="Proteomes" id="UP000261600"/>
    </source>
</evidence>
<name>A0A3Q3K321_MONAL</name>
<evidence type="ECO:0000313" key="1">
    <source>
        <dbReference type="Ensembl" id="ENSMALP00000022432.1"/>
    </source>
</evidence>
<dbReference type="Ensembl" id="ENSMALT00000003073.1">
    <property type="protein sequence ID" value="ENSMALP00000002992.1"/>
    <property type="gene ID" value="ENSMALG00000002215.1"/>
</dbReference>
<dbReference type="Pfam" id="PF17720">
    <property type="entry name" value="RLIG1"/>
    <property type="match status" value="1"/>
</dbReference>
<keyword evidence="2" id="KW-1185">Reference proteome</keyword>
<organism evidence="1 2">
    <name type="scientific">Monopterus albus</name>
    <name type="common">Swamp eel</name>
    <dbReference type="NCBI Taxonomy" id="43700"/>
    <lineage>
        <taxon>Eukaryota</taxon>
        <taxon>Metazoa</taxon>
        <taxon>Chordata</taxon>
        <taxon>Craniata</taxon>
        <taxon>Vertebrata</taxon>
        <taxon>Euteleostomi</taxon>
        <taxon>Actinopterygii</taxon>
        <taxon>Neopterygii</taxon>
        <taxon>Teleostei</taxon>
        <taxon>Neoteleostei</taxon>
        <taxon>Acanthomorphata</taxon>
        <taxon>Anabantaria</taxon>
        <taxon>Synbranchiformes</taxon>
        <taxon>Synbranchidae</taxon>
        <taxon>Monopterus</taxon>
    </lineage>
</organism>
<accession>A0A3Q3K321</accession>
<dbReference type="AlphaFoldDB" id="A0A3Q3K321"/>
<sequence length="58" mass="6472">IRRLGAVQQKIPCVFLTEMKEEQSKKRDGQVSGAATQQPLIYDQYQSAASMEQQPGCT</sequence>
<dbReference type="InterPro" id="IPR041211">
    <property type="entry name" value="RLIG1"/>
</dbReference>
<reference evidence="1" key="1">
    <citation type="submission" date="2025-05" db="UniProtKB">
        <authorList>
            <consortium name="Ensembl"/>
        </authorList>
    </citation>
    <scope>IDENTIFICATION</scope>
</reference>
<dbReference type="Ensembl" id="ENSMALT00000022859.1">
    <property type="protein sequence ID" value="ENSMALP00000022432.1"/>
    <property type="gene ID" value="ENSMALG00000015666.1"/>
</dbReference>
<dbReference type="GO" id="GO:0000302">
    <property type="term" value="P:response to reactive oxygen species"/>
    <property type="evidence" value="ECO:0007669"/>
    <property type="project" value="InterPro"/>
</dbReference>
<dbReference type="GO" id="GO:0003972">
    <property type="term" value="F:RNA ligase (ATP) activity"/>
    <property type="evidence" value="ECO:0007669"/>
    <property type="project" value="InterPro"/>
</dbReference>
<dbReference type="Proteomes" id="UP000261600">
    <property type="component" value="Unplaced"/>
</dbReference>
<protein>
    <submittedName>
        <fullName evidence="1">Uncharacterized protein</fullName>
    </submittedName>
</protein>